<evidence type="ECO:0000256" key="1">
    <source>
        <dbReference type="SAM" id="MobiDB-lite"/>
    </source>
</evidence>
<evidence type="ECO:0000313" key="3">
    <source>
        <dbReference type="EMBL" id="KXV48980.1"/>
    </source>
</evidence>
<comment type="caution">
    <text evidence="3">The sequence shown here is derived from an EMBL/GenBank/DDBJ whole genome shotgun (WGS) entry which is preliminary data.</text>
</comment>
<organism evidence="3 4">
    <name type="scientific">Gluconobacter albidus</name>
    <dbReference type="NCBI Taxonomy" id="318683"/>
    <lineage>
        <taxon>Bacteria</taxon>
        <taxon>Pseudomonadati</taxon>
        <taxon>Pseudomonadota</taxon>
        <taxon>Alphaproteobacteria</taxon>
        <taxon>Acetobacterales</taxon>
        <taxon>Acetobacteraceae</taxon>
        <taxon>Gluconobacter</taxon>
    </lineage>
</organism>
<accession>A0A149TKF0</accession>
<protein>
    <recommendedName>
        <fullName evidence="5">BA14K family protein</fullName>
    </recommendedName>
</protein>
<dbReference type="PATRIC" id="fig|318683.6.peg.3626"/>
<dbReference type="EMBL" id="LHZR01000099">
    <property type="protein sequence ID" value="KXV48980.1"/>
    <property type="molecule type" value="Genomic_DNA"/>
</dbReference>
<evidence type="ECO:0008006" key="5">
    <source>
        <dbReference type="Google" id="ProtNLM"/>
    </source>
</evidence>
<feature type="region of interest" description="Disordered" evidence="1">
    <location>
        <begin position="44"/>
        <end position="71"/>
    </location>
</feature>
<evidence type="ECO:0000313" key="4">
    <source>
        <dbReference type="Proteomes" id="UP000075636"/>
    </source>
</evidence>
<feature type="signal peptide" evidence="2">
    <location>
        <begin position="1"/>
        <end position="39"/>
    </location>
</feature>
<name>A0A149TKF0_9PROT</name>
<proteinExistence type="predicted"/>
<reference evidence="3 4" key="1">
    <citation type="submission" date="2015-06" db="EMBL/GenBank/DDBJ databases">
        <title>Improved classification and identification of acetic acid bacteria using matrix-assisted laser desorption/ionization time-of-flight mass spectrometry; Gluconobacter nephelii and Gluconobacter uchimurae are later heterotypic synonyms of Gluconobacter japonicus and Gluconobacter oxydans, respectively.</title>
        <authorList>
            <person name="Li L."/>
            <person name="Cleenwerck I."/>
            <person name="De Vuyst L."/>
            <person name="Vandamme P."/>
        </authorList>
    </citation>
    <scope>NUCLEOTIDE SEQUENCE [LARGE SCALE GENOMIC DNA]</scope>
    <source>
        <strain evidence="3 4">LMG 1768</strain>
    </source>
</reference>
<gene>
    <name evidence="3" type="ORF">AD945_05520</name>
</gene>
<dbReference type="Proteomes" id="UP000075636">
    <property type="component" value="Unassembled WGS sequence"/>
</dbReference>
<keyword evidence="2" id="KW-0732">Signal</keyword>
<dbReference type="AlphaFoldDB" id="A0A149TKF0"/>
<sequence>MENMIGLSRRRLAMTFTNRPAAALMLALLASTISVPAFAQHGGGPGGGGFHGGGGGPGGGFHGGGMGPGGM</sequence>
<evidence type="ECO:0000256" key="2">
    <source>
        <dbReference type="SAM" id="SignalP"/>
    </source>
</evidence>
<feature type="non-terminal residue" evidence="3">
    <location>
        <position position="71"/>
    </location>
</feature>
<feature type="chain" id="PRO_5007555831" description="BA14K family protein" evidence="2">
    <location>
        <begin position="40"/>
        <end position="71"/>
    </location>
</feature>